<dbReference type="EMBL" id="JARBDR010000640">
    <property type="protein sequence ID" value="KAJ8310323.1"/>
    <property type="molecule type" value="Genomic_DNA"/>
</dbReference>
<name>A0ABQ9EYU9_TEGGR</name>
<proteinExistence type="predicted"/>
<protein>
    <submittedName>
        <fullName evidence="1">Uncharacterized protein</fullName>
    </submittedName>
</protein>
<reference evidence="1 2" key="1">
    <citation type="submission" date="2022-12" db="EMBL/GenBank/DDBJ databases">
        <title>Chromosome-level genome of Tegillarca granosa.</title>
        <authorList>
            <person name="Kim J."/>
        </authorList>
    </citation>
    <scope>NUCLEOTIDE SEQUENCE [LARGE SCALE GENOMIC DNA]</scope>
    <source>
        <strain evidence="1">Teg-2019</strain>
        <tissue evidence="1">Adductor muscle</tissue>
    </source>
</reference>
<gene>
    <name evidence="1" type="ORF">KUTeg_012188</name>
</gene>
<sequence length="91" mass="9852">MVYLVINPCTAINLLTLSEVEGRSPMCSGGGSSEPREIDGVVERNVCISGPESCCATSLRIKIKKCSTFMAYCLKRFSSCPIGYCFGKTNQ</sequence>
<evidence type="ECO:0000313" key="2">
    <source>
        <dbReference type="Proteomes" id="UP001217089"/>
    </source>
</evidence>
<dbReference type="Proteomes" id="UP001217089">
    <property type="component" value="Unassembled WGS sequence"/>
</dbReference>
<keyword evidence="2" id="KW-1185">Reference proteome</keyword>
<organism evidence="1 2">
    <name type="scientific">Tegillarca granosa</name>
    <name type="common">Malaysian cockle</name>
    <name type="synonym">Anadara granosa</name>
    <dbReference type="NCBI Taxonomy" id="220873"/>
    <lineage>
        <taxon>Eukaryota</taxon>
        <taxon>Metazoa</taxon>
        <taxon>Spiralia</taxon>
        <taxon>Lophotrochozoa</taxon>
        <taxon>Mollusca</taxon>
        <taxon>Bivalvia</taxon>
        <taxon>Autobranchia</taxon>
        <taxon>Pteriomorphia</taxon>
        <taxon>Arcoida</taxon>
        <taxon>Arcoidea</taxon>
        <taxon>Arcidae</taxon>
        <taxon>Tegillarca</taxon>
    </lineage>
</organism>
<accession>A0ABQ9EYU9</accession>
<evidence type="ECO:0000313" key="1">
    <source>
        <dbReference type="EMBL" id="KAJ8310323.1"/>
    </source>
</evidence>
<comment type="caution">
    <text evidence="1">The sequence shown here is derived from an EMBL/GenBank/DDBJ whole genome shotgun (WGS) entry which is preliminary data.</text>
</comment>